<feature type="transmembrane region" description="Helical" evidence="1">
    <location>
        <begin position="62"/>
        <end position="82"/>
    </location>
</feature>
<sequence>MIRFLKHFIYFLSFLSLPFSFSLLSFYIKASNHLGYYPKYNNPDPKELELYSFYSPWIEQFMLIWTYSFLTWFFLMMLYLFIKKSKIDFYFLIITALFQMIPISILFSGIFEWYVD</sequence>
<dbReference type="AlphaFoldDB" id="L7WCM6"/>
<name>L7WCM6_NONDD</name>
<evidence type="ECO:0000313" key="2">
    <source>
        <dbReference type="EMBL" id="AGC77997.1"/>
    </source>
</evidence>
<dbReference type="Proteomes" id="UP000011173">
    <property type="component" value="Chromosome"/>
</dbReference>
<gene>
    <name evidence="2" type="ordered locus">DDD_2870</name>
</gene>
<keyword evidence="1" id="KW-1133">Transmembrane helix</keyword>
<proteinExistence type="predicted"/>
<organism evidence="2 3">
    <name type="scientific">Nonlabens dokdonensis (strain DSM 17205 / KCTC 12402 / DSW-6)</name>
    <name type="common">Donghaeana dokdonensis</name>
    <dbReference type="NCBI Taxonomy" id="592029"/>
    <lineage>
        <taxon>Bacteria</taxon>
        <taxon>Pseudomonadati</taxon>
        <taxon>Bacteroidota</taxon>
        <taxon>Flavobacteriia</taxon>
        <taxon>Flavobacteriales</taxon>
        <taxon>Flavobacteriaceae</taxon>
        <taxon>Nonlabens</taxon>
    </lineage>
</organism>
<dbReference type="KEGG" id="ndo:DDD_2870"/>
<accession>L7WCM6</accession>
<dbReference type="HOGENOM" id="CLU_2094310_0_0_10"/>
<feature type="transmembrane region" description="Helical" evidence="1">
    <location>
        <begin position="7"/>
        <end position="28"/>
    </location>
</feature>
<keyword evidence="1" id="KW-0812">Transmembrane</keyword>
<dbReference type="EMBL" id="CP001397">
    <property type="protein sequence ID" value="AGC77997.1"/>
    <property type="molecule type" value="Genomic_DNA"/>
</dbReference>
<evidence type="ECO:0000256" key="1">
    <source>
        <dbReference type="SAM" id="Phobius"/>
    </source>
</evidence>
<evidence type="ECO:0000313" key="3">
    <source>
        <dbReference type="Proteomes" id="UP000011173"/>
    </source>
</evidence>
<keyword evidence="1" id="KW-0472">Membrane</keyword>
<feature type="transmembrane region" description="Helical" evidence="1">
    <location>
        <begin position="89"/>
        <end position="111"/>
    </location>
</feature>
<reference evidence="2 3" key="1">
    <citation type="journal article" date="2013" name="Genome Biol. Evol.">
        <title>Genomic makeup of the marine flavobacterium Nonlabens (Donghaeana) dokdonensis DSW-6 and identification of a novel class of rhodopsins.</title>
        <authorList>
            <person name="Kwon S.K."/>
            <person name="Kim B.K."/>
            <person name="Song J.Y."/>
            <person name="Kwak M.J."/>
            <person name="Lee C.H."/>
            <person name="Yoon J.H."/>
            <person name="Oh T.K."/>
            <person name="Kim J.F."/>
        </authorList>
    </citation>
    <scope>NUCLEOTIDE SEQUENCE [LARGE SCALE GENOMIC DNA]</scope>
    <source>
        <strain evidence="3">DSM 17205 / KCTC 12402 / DSW-6</strain>
    </source>
</reference>
<dbReference type="STRING" id="592029.DDD_2870"/>
<protein>
    <submittedName>
        <fullName evidence="2">Uncharacterized protein</fullName>
    </submittedName>
</protein>